<keyword evidence="2" id="KW-1185">Reference proteome</keyword>
<name>A0ACB7Z4I1_9ERIC</name>
<accession>A0ACB7Z4I1</accession>
<protein>
    <submittedName>
        <fullName evidence="1">Uncharacterized protein</fullName>
    </submittedName>
</protein>
<proteinExistence type="predicted"/>
<comment type="caution">
    <text evidence="1">The sequence shown here is derived from an EMBL/GenBank/DDBJ whole genome shotgun (WGS) entry which is preliminary data.</text>
</comment>
<dbReference type="Proteomes" id="UP000828048">
    <property type="component" value="Chromosome 4"/>
</dbReference>
<reference evidence="1 2" key="1">
    <citation type="journal article" date="2021" name="Hortic Res">
        <title>High-quality reference genome and annotation aids understanding of berry development for evergreen blueberry (Vaccinium darrowii).</title>
        <authorList>
            <person name="Yu J."/>
            <person name="Hulse-Kemp A.M."/>
            <person name="Babiker E."/>
            <person name="Staton M."/>
        </authorList>
    </citation>
    <scope>NUCLEOTIDE SEQUENCE [LARGE SCALE GENOMIC DNA]</scope>
    <source>
        <strain evidence="2">cv. NJ 8807/NJ 8810</strain>
        <tissue evidence="1">Young leaf</tissue>
    </source>
</reference>
<gene>
    <name evidence="1" type="ORF">Vadar_016117</name>
</gene>
<evidence type="ECO:0000313" key="1">
    <source>
        <dbReference type="EMBL" id="KAH7860645.1"/>
    </source>
</evidence>
<evidence type="ECO:0000313" key="2">
    <source>
        <dbReference type="Proteomes" id="UP000828048"/>
    </source>
</evidence>
<organism evidence="1 2">
    <name type="scientific">Vaccinium darrowii</name>
    <dbReference type="NCBI Taxonomy" id="229202"/>
    <lineage>
        <taxon>Eukaryota</taxon>
        <taxon>Viridiplantae</taxon>
        <taxon>Streptophyta</taxon>
        <taxon>Embryophyta</taxon>
        <taxon>Tracheophyta</taxon>
        <taxon>Spermatophyta</taxon>
        <taxon>Magnoliopsida</taxon>
        <taxon>eudicotyledons</taxon>
        <taxon>Gunneridae</taxon>
        <taxon>Pentapetalae</taxon>
        <taxon>asterids</taxon>
        <taxon>Ericales</taxon>
        <taxon>Ericaceae</taxon>
        <taxon>Vaccinioideae</taxon>
        <taxon>Vaccinieae</taxon>
        <taxon>Vaccinium</taxon>
    </lineage>
</organism>
<dbReference type="EMBL" id="CM037154">
    <property type="protein sequence ID" value="KAH7860645.1"/>
    <property type="molecule type" value="Genomic_DNA"/>
</dbReference>
<sequence>MARPPLRGRGRGRGESRGRDGPPRGGGRFCAEAEVEESGTEVESLTQDEVEEQEDAEDAADTQPPGGPEDRSLLVSFDMHVAAAIWQGQERSSLRLHHHPSYLNKWELTDERMKEEIKNLGLLQLTLITQYICNSHRVFAFVERWHPETNSFHFDFGEMAPTLDDVDQLLGIPTYG</sequence>